<dbReference type="GO" id="GO:0016740">
    <property type="term" value="F:transferase activity"/>
    <property type="evidence" value="ECO:0007669"/>
    <property type="project" value="UniProtKB-KW"/>
</dbReference>
<dbReference type="RefSeq" id="WP_008485741.1">
    <property type="nucleotide sequence ID" value="NZ_AMRI01000022.1"/>
</dbReference>
<keyword evidence="1" id="KW-0802">TPR repeat</keyword>
<keyword evidence="2" id="KW-0808">Transferase</keyword>
<evidence type="ECO:0000256" key="1">
    <source>
        <dbReference type="PROSITE-ProRule" id="PRU00339"/>
    </source>
</evidence>
<dbReference type="SUPFAM" id="SSF52540">
    <property type="entry name" value="P-loop containing nucleoside triphosphate hydrolases"/>
    <property type="match status" value="1"/>
</dbReference>
<evidence type="ECO:0000313" key="3">
    <source>
        <dbReference type="Proteomes" id="UP000006755"/>
    </source>
</evidence>
<keyword evidence="3" id="KW-1185">Reference proteome</keyword>
<dbReference type="InterPro" id="IPR011990">
    <property type="entry name" value="TPR-like_helical_dom_sf"/>
</dbReference>
<dbReference type="Pfam" id="PF13469">
    <property type="entry name" value="Sulfotransfer_3"/>
    <property type="match status" value="1"/>
</dbReference>
<sequence length="358" mass="38151">MSPLHQAAQAALTAQQWPKLEQLARQLLATDPAEGQFLLGLALWRQGLLAKAGPALQQAATLAPRRLDYRAQLLHFLFDAGLMAPALQVLAGAMALAGGQAQDWDTLGNVATRLERHDLAQRCFETATALAPQQEPLWRHLGAACTFLGDKPAALAAYAKAVALAPDAPLAHWARSQLLRYQEGSTELAQLERLWQRLEGEDKGMVGIALAKALDDLDQQPRAFALLAQARELLAPSQPYPAEKLEAALAPLMAGKVAAKAQVAGRPAPLFIVGLPRAGSTLLEQLLGSHPAIALGGEQLALPRALQELAGVRRNWPGCAATTAWTRPWCSAWTSWTAGAWPSATGSWGATCPRTGPT</sequence>
<proteinExistence type="predicted"/>
<dbReference type="AlphaFoldDB" id="K2JGX4"/>
<dbReference type="Pfam" id="PF13181">
    <property type="entry name" value="TPR_8"/>
    <property type="match status" value="2"/>
</dbReference>
<dbReference type="Gene3D" id="3.40.50.300">
    <property type="entry name" value="P-loop containing nucleotide triphosphate hydrolases"/>
    <property type="match status" value="1"/>
</dbReference>
<dbReference type="SMART" id="SM00028">
    <property type="entry name" value="TPR"/>
    <property type="match status" value="3"/>
</dbReference>
<dbReference type="PATRIC" id="fig|745411.4.peg.2854"/>
<name>K2JGX4_9GAMM</name>
<accession>K2JGX4</accession>
<dbReference type="EMBL" id="AMRI01000022">
    <property type="protein sequence ID" value="EKE69909.1"/>
    <property type="molecule type" value="Genomic_DNA"/>
</dbReference>
<dbReference type="SUPFAM" id="SSF48452">
    <property type="entry name" value="TPR-like"/>
    <property type="match status" value="1"/>
</dbReference>
<protein>
    <submittedName>
        <fullName evidence="2">TPR domain/sulfotransferase domain-containing protein</fullName>
    </submittedName>
</protein>
<evidence type="ECO:0000313" key="2">
    <source>
        <dbReference type="EMBL" id="EKE69909.1"/>
    </source>
</evidence>
<dbReference type="Proteomes" id="UP000006755">
    <property type="component" value="Unassembled WGS sequence"/>
</dbReference>
<dbReference type="PROSITE" id="PS50005">
    <property type="entry name" value="TPR"/>
    <property type="match status" value="2"/>
</dbReference>
<comment type="caution">
    <text evidence="2">The sequence shown here is derived from an EMBL/GenBank/DDBJ whole genome shotgun (WGS) entry which is preliminary data.</text>
</comment>
<reference evidence="2 3" key="1">
    <citation type="journal article" date="2012" name="J. Bacteriol.">
        <title>Genome Sequence of Gallaecimonas xiamenensis Type Strain 3-C-1.</title>
        <authorList>
            <person name="Lai Q."/>
            <person name="Wang L."/>
            <person name="Wang W."/>
            <person name="Shao Z."/>
        </authorList>
    </citation>
    <scope>NUCLEOTIDE SEQUENCE [LARGE SCALE GENOMIC DNA]</scope>
    <source>
        <strain evidence="2 3">3-C-1</strain>
    </source>
</reference>
<dbReference type="InterPro" id="IPR027417">
    <property type="entry name" value="P-loop_NTPase"/>
</dbReference>
<feature type="repeat" description="TPR" evidence="1">
    <location>
        <begin position="135"/>
        <end position="168"/>
    </location>
</feature>
<feature type="repeat" description="TPR" evidence="1">
    <location>
        <begin position="101"/>
        <end position="134"/>
    </location>
</feature>
<dbReference type="InterPro" id="IPR019734">
    <property type="entry name" value="TPR_rpt"/>
</dbReference>
<organism evidence="2 3">
    <name type="scientific">Gallaecimonas xiamenensis 3-C-1</name>
    <dbReference type="NCBI Taxonomy" id="745411"/>
    <lineage>
        <taxon>Bacteria</taxon>
        <taxon>Pseudomonadati</taxon>
        <taxon>Pseudomonadota</taxon>
        <taxon>Gammaproteobacteria</taxon>
        <taxon>Enterobacterales</taxon>
        <taxon>Gallaecimonadaceae</taxon>
        <taxon>Gallaecimonas</taxon>
    </lineage>
</organism>
<dbReference type="OrthoDB" id="9766687at2"/>
<gene>
    <name evidence="2" type="ORF">B3C1_14515</name>
</gene>
<dbReference type="Gene3D" id="1.25.40.10">
    <property type="entry name" value="Tetratricopeptide repeat domain"/>
    <property type="match status" value="2"/>
</dbReference>
<dbReference type="STRING" id="745411.B3C1_14515"/>
<dbReference type="eggNOG" id="COG0457">
    <property type="taxonomic scope" value="Bacteria"/>
</dbReference>